<keyword evidence="9" id="KW-1185">Reference proteome</keyword>
<dbReference type="InterPro" id="IPR035996">
    <property type="entry name" value="4pyrrol_Methylase_sf"/>
</dbReference>
<gene>
    <name evidence="8" type="ORF">HNP65_001872</name>
</gene>
<evidence type="ECO:0000256" key="1">
    <source>
        <dbReference type="ARBA" id="ARBA00004953"/>
    </source>
</evidence>
<dbReference type="InterPro" id="IPR012382">
    <property type="entry name" value="CobI/CbiL"/>
</dbReference>
<dbReference type="Gene3D" id="3.30.950.10">
    <property type="entry name" value="Methyltransferase, Cobalt-precorrin-4 Transmethylase, Domain 2"/>
    <property type="match status" value="1"/>
</dbReference>
<dbReference type="Pfam" id="PF00590">
    <property type="entry name" value="TP_methylase"/>
    <property type="match status" value="1"/>
</dbReference>
<dbReference type="EMBL" id="JACHEX010000007">
    <property type="protein sequence ID" value="MBB6063401.1"/>
    <property type="molecule type" value="Genomic_DNA"/>
</dbReference>
<dbReference type="PANTHER" id="PTHR43467:SF2">
    <property type="entry name" value="COBALT-PRECORRIN-2 C(20)-METHYLTRANSFERASE"/>
    <property type="match status" value="1"/>
</dbReference>
<sequence length="198" mass="22366">MAAVEALKSSDYIFCPRTESGSIAAELVKKYVQKDIEFIDFPMRKDIKIDLSKILKLLLENKNVSFVSIGDPLFYSTFVYVMDFVKSYGIKVKVFPTITSFSFAASKINLPIALKDEGVAVVPGTNLELIEKVTNVFDNVVVIKPSRNFLKIVDILKNKDFKIYVFENLGFDNEKIYLENIPESVGYLSIILAKRGVE</sequence>
<name>A0A841GW20_9BACT</name>
<evidence type="ECO:0000256" key="4">
    <source>
        <dbReference type="ARBA" id="ARBA00022679"/>
    </source>
</evidence>
<evidence type="ECO:0000259" key="7">
    <source>
        <dbReference type="Pfam" id="PF00590"/>
    </source>
</evidence>
<comment type="similarity">
    <text evidence="6">Belongs to the precorrin methyltransferase family.</text>
</comment>
<keyword evidence="5" id="KW-0949">S-adenosyl-L-methionine</keyword>
<dbReference type="GO" id="GO:0030788">
    <property type="term" value="F:precorrin-2 C20-methyltransferase activity"/>
    <property type="evidence" value="ECO:0007669"/>
    <property type="project" value="UniProtKB-EC"/>
</dbReference>
<accession>A0A841GW20</accession>
<dbReference type="Proteomes" id="UP000555828">
    <property type="component" value="Unassembled WGS sequence"/>
</dbReference>
<protein>
    <submittedName>
        <fullName evidence="8">Precorrin-2/cobalt-factor-2 C20-methyltransferase</fullName>
        <ecNumber evidence="8">2.1.1.130</ecNumber>
        <ecNumber evidence="8">2.1.1.151</ecNumber>
    </submittedName>
</protein>
<evidence type="ECO:0000313" key="8">
    <source>
        <dbReference type="EMBL" id="MBB6063401.1"/>
    </source>
</evidence>
<evidence type="ECO:0000256" key="3">
    <source>
        <dbReference type="ARBA" id="ARBA00022603"/>
    </source>
</evidence>
<organism evidence="8 9">
    <name type="scientific">Thermosipho japonicus</name>
    <dbReference type="NCBI Taxonomy" id="90323"/>
    <lineage>
        <taxon>Bacteria</taxon>
        <taxon>Thermotogati</taxon>
        <taxon>Thermotogota</taxon>
        <taxon>Thermotogae</taxon>
        <taxon>Thermotogales</taxon>
        <taxon>Fervidobacteriaceae</taxon>
        <taxon>Thermosipho</taxon>
    </lineage>
</organism>
<dbReference type="GO" id="GO:0043781">
    <property type="term" value="F:cobalt-factor II C20-methyltransferase activity"/>
    <property type="evidence" value="ECO:0007669"/>
    <property type="project" value="UniProtKB-EC"/>
</dbReference>
<dbReference type="EC" id="2.1.1.130" evidence="8"/>
<dbReference type="PIRSF" id="PIRSF036427">
    <property type="entry name" value="Precrrn-2_mtase"/>
    <property type="match status" value="1"/>
</dbReference>
<dbReference type="GO" id="GO:0032259">
    <property type="term" value="P:methylation"/>
    <property type="evidence" value="ECO:0007669"/>
    <property type="project" value="UniProtKB-KW"/>
</dbReference>
<dbReference type="CDD" id="cd11645">
    <property type="entry name" value="Precorrin_2_C20_MT"/>
    <property type="match status" value="1"/>
</dbReference>
<comment type="caution">
    <text evidence="8">The sequence shown here is derived from an EMBL/GenBank/DDBJ whole genome shotgun (WGS) entry which is preliminary data.</text>
</comment>
<evidence type="ECO:0000256" key="6">
    <source>
        <dbReference type="PIRNR" id="PIRNR036427"/>
    </source>
</evidence>
<keyword evidence="3 8" id="KW-0489">Methyltransferase</keyword>
<keyword evidence="4 8" id="KW-0808">Transferase</keyword>
<proteinExistence type="inferred from homology"/>
<dbReference type="InterPro" id="IPR014777">
    <property type="entry name" value="4pyrrole_Mease_sub1"/>
</dbReference>
<evidence type="ECO:0000313" key="9">
    <source>
        <dbReference type="Proteomes" id="UP000555828"/>
    </source>
</evidence>
<dbReference type="PANTHER" id="PTHR43467">
    <property type="entry name" value="COBALT-PRECORRIN-2 C(20)-METHYLTRANSFERASE"/>
    <property type="match status" value="1"/>
</dbReference>
<evidence type="ECO:0000256" key="2">
    <source>
        <dbReference type="ARBA" id="ARBA00022573"/>
    </source>
</evidence>
<keyword evidence="2" id="KW-0169">Cobalamin biosynthesis</keyword>
<comment type="pathway">
    <text evidence="1">Cofactor biosynthesis; adenosylcobalamin biosynthesis.</text>
</comment>
<dbReference type="AlphaFoldDB" id="A0A841GW20"/>
<dbReference type="GO" id="GO:0009236">
    <property type="term" value="P:cobalamin biosynthetic process"/>
    <property type="evidence" value="ECO:0007669"/>
    <property type="project" value="UniProtKB-UniRule"/>
</dbReference>
<reference evidence="8 9" key="1">
    <citation type="submission" date="2020-08" db="EMBL/GenBank/DDBJ databases">
        <title>Genomic Encyclopedia of Type Strains, Phase IV (KMG-IV): sequencing the most valuable type-strain genomes for metagenomic binning, comparative biology and taxonomic classification.</title>
        <authorList>
            <person name="Goeker M."/>
        </authorList>
    </citation>
    <scope>NUCLEOTIDE SEQUENCE [LARGE SCALE GENOMIC DNA]</scope>
    <source>
        <strain evidence="8 9">DSM 13481</strain>
    </source>
</reference>
<dbReference type="SUPFAM" id="SSF53790">
    <property type="entry name" value="Tetrapyrrole methylase"/>
    <property type="match status" value="1"/>
</dbReference>
<dbReference type="InterPro" id="IPR014776">
    <property type="entry name" value="4pyrrole_Mease_sub2"/>
</dbReference>
<evidence type="ECO:0000256" key="5">
    <source>
        <dbReference type="ARBA" id="ARBA00022691"/>
    </source>
</evidence>
<feature type="domain" description="Tetrapyrrole methylase" evidence="7">
    <location>
        <begin position="2"/>
        <end position="181"/>
    </location>
</feature>
<dbReference type="Gene3D" id="3.40.1010.10">
    <property type="entry name" value="Cobalt-precorrin-4 Transmethylase, Domain 1"/>
    <property type="match status" value="1"/>
</dbReference>
<dbReference type="InterPro" id="IPR000878">
    <property type="entry name" value="4pyrrol_Mease"/>
</dbReference>
<dbReference type="EC" id="2.1.1.151" evidence="8"/>